<dbReference type="SMART" id="SM00042">
    <property type="entry name" value="CUB"/>
    <property type="match status" value="1"/>
</dbReference>
<evidence type="ECO:0000313" key="5">
    <source>
        <dbReference type="Proteomes" id="UP000789524"/>
    </source>
</evidence>
<feature type="domain" description="CUB" evidence="3">
    <location>
        <begin position="441"/>
        <end position="552"/>
    </location>
</feature>
<feature type="compositionally biased region" description="Acidic residues" evidence="2">
    <location>
        <begin position="241"/>
        <end position="251"/>
    </location>
</feature>
<feature type="region of interest" description="Disordered" evidence="2">
    <location>
        <begin position="274"/>
        <end position="295"/>
    </location>
</feature>
<evidence type="ECO:0000259" key="3">
    <source>
        <dbReference type="SMART" id="SM00042"/>
    </source>
</evidence>
<feature type="compositionally biased region" description="Basic and acidic residues" evidence="2">
    <location>
        <begin position="121"/>
        <end position="139"/>
    </location>
</feature>
<dbReference type="Gene3D" id="2.60.120.290">
    <property type="entry name" value="Spermadhesin, CUB domain"/>
    <property type="match status" value="1"/>
</dbReference>
<dbReference type="Proteomes" id="UP000789524">
    <property type="component" value="Unassembled WGS sequence"/>
</dbReference>
<feature type="region of interest" description="Disordered" evidence="2">
    <location>
        <begin position="207"/>
        <end position="251"/>
    </location>
</feature>
<dbReference type="InterPro" id="IPR035914">
    <property type="entry name" value="Sperma_CUB_dom_sf"/>
</dbReference>
<feature type="region of interest" description="Disordered" evidence="2">
    <location>
        <begin position="554"/>
        <end position="573"/>
    </location>
</feature>
<evidence type="ECO:0000313" key="4">
    <source>
        <dbReference type="EMBL" id="CAG9568456.1"/>
    </source>
</evidence>
<dbReference type="OrthoDB" id="6128690at2759"/>
<name>A0A8J2QR19_9NEOP</name>
<dbReference type="AlphaFoldDB" id="A0A8J2QR19"/>
<organism evidence="4 5">
    <name type="scientific">Danaus chrysippus</name>
    <name type="common">African queen</name>
    <dbReference type="NCBI Taxonomy" id="151541"/>
    <lineage>
        <taxon>Eukaryota</taxon>
        <taxon>Metazoa</taxon>
        <taxon>Ecdysozoa</taxon>
        <taxon>Arthropoda</taxon>
        <taxon>Hexapoda</taxon>
        <taxon>Insecta</taxon>
        <taxon>Pterygota</taxon>
        <taxon>Neoptera</taxon>
        <taxon>Endopterygota</taxon>
        <taxon>Lepidoptera</taxon>
        <taxon>Glossata</taxon>
        <taxon>Ditrysia</taxon>
        <taxon>Papilionoidea</taxon>
        <taxon>Nymphalidae</taxon>
        <taxon>Danainae</taxon>
        <taxon>Danaini</taxon>
        <taxon>Danaina</taxon>
        <taxon>Danaus</taxon>
        <taxon>Anosia</taxon>
    </lineage>
</organism>
<dbReference type="InterPro" id="IPR000859">
    <property type="entry name" value="CUB_dom"/>
</dbReference>
<keyword evidence="5" id="KW-1185">Reference proteome</keyword>
<comment type="caution">
    <text evidence="4">The sequence shown here is derived from an EMBL/GenBank/DDBJ whole genome shotgun (WGS) entry which is preliminary data.</text>
</comment>
<evidence type="ECO:0000256" key="1">
    <source>
        <dbReference type="ARBA" id="ARBA00023157"/>
    </source>
</evidence>
<dbReference type="CDD" id="cd00041">
    <property type="entry name" value="CUB"/>
    <property type="match status" value="1"/>
</dbReference>
<dbReference type="EMBL" id="CAKASE010000061">
    <property type="protein sequence ID" value="CAG9568456.1"/>
    <property type="molecule type" value="Genomic_DNA"/>
</dbReference>
<feature type="region of interest" description="Disordered" evidence="2">
    <location>
        <begin position="360"/>
        <end position="397"/>
    </location>
</feature>
<proteinExistence type="predicted"/>
<evidence type="ECO:0000256" key="2">
    <source>
        <dbReference type="SAM" id="MobiDB-lite"/>
    </source>
</evidence>
<gene>
    <name evidence="4" type="ORF">DCHRY22_LOCUS8336</name>
</gene>
<feature type="compositionally biased region" description="Acidic residues" evidence="2">
    <location>
        <begin position="110"/>
        <end position="119"/>
    </location>
</feature>
<feature type="region of interest" description="Disordered" evidence="2">
    <location>
        <begin position="94"/>
        <end position="157"/>
    </location>
</feature>
<feature type="region of interest" description="Disordered" evidence="2">
    <location>
        <begin position="45"/>
        <end position="65"/>
    </location>
</feature>
<feature type="compositionally biased region" description="Basic and acidic residues" evidence="2">
    <location>
        <begin position="45"/>
        <end position="61"/>
    </location>
</feature>
<protein>
    <submittedName>
        <fullName evidence="4">(African queen) hypothetical protein</fullName>
    </submittedName>
</protein>
<accession>A0A8J2QR19</accession>
<keyword evidence="1" id="KW-1015">Disulfide bond</keyword>
<reference evidence="4" key="1">
    <citation type="submission" date="2021-09" db="EMBL/GenBank/DDBJ databases">
        <authorList>
            <person name="Martin H S."/>
        </authorList>
    </citation>
    <scope>NUCLEOTIDE SEQUENCE</scope>
</reference>
<dbReference type="SUPFAM" id="SSF49854">
    <property type="entry name" value="Spermadhesin, CUB domain"/>
    <property type="match status" value="1"/>
</dbReference>
<feature type="compositionally biased region" description="Acidic residues" evidence="2">
    <location>
        <begin position="276"/>
        <end position="295"/>
    </location>
</feature>
<sequence length="618" mass="69565">MMLRLFVSVLADNSEQKESWYDDYYLGDIDDKEIFPPLTSLHKSTVSDEHQDLPAEVKDNDDLSSDINEYNEEKKFEDELKRYVIDRNIDDQDDANFDDYQFEDNRFDDDNSYGDEQSEEFNPRPLKDLQREDDKEKSVEASTELLDDVSETKTSTDKDILEETKSILSEETVNDFAQDKTLGAEVVNDTENRHIFEETKKILNENSGSIEDDVKKDGGEEMNSDSETKEDLNKTITTPEDGGENEEEEDTVDKAYSDLMQDLNRLHGTWKKLNEAADDVDDDYSDSNEEQDMDGDYEEIGDSELERLFEKSSKSKQEDIVAANEILSEETTASQAKTYKPLPYINDALVASDVDGSLSKSINTTSDSNSDRTTEESTITETVRASGVTEPMSATEAETTLKPEINEMSIADEDAAIMKFIKLNPSILDVKASDVINATNIWLTVNGSVEVTSPDYPSPYPTNNTVDWMFQGAGQGIELNITEFSINGYLGDYLLVKPGGVDSSGSSGLIFTYSLRSERRYRFLDVDKMFVRFVANRGNQLFKGFKFSARMVVDRPEATPEPEEDPPTPEPPATITVNLGGISLQDFNQVEEQFRFIIADMATMYINTKGIDAGLNTT</sequence>